<accession>A0A3N4JJ57</accession>
<gene>
    <name evidence="2" type="ORF">L873DRAFT_1194038</name>
</gene>
<protein>
    <submittedName>
        <fullName evidence="2">Uncharacterized protein</fullName>
    </submittedName>
</protein>
<proteinExistence type="predicted"/>
<keyword evidence="3" id="KW-1185">Reference proteome</keyword>
<feature type="compositionally biased region" description="Basic and acidic residues" evidence="1">
    <location>
        <begin position="46"/>
        <end position="64"/>
    </location>
</feature>
<dbReference type="AlphaFoldDB" id="A0A3N4JJ57"/>
<feature type="compositionally biased region" description="Polar residues" evidence="1">
    <location>
        <begin position="1"/>
        <end position="12"/>
    </location>
</feature>
<evidence type="ECO:0000313" key="2">
    <source>
        <dbReference type="EMBL" id="RPA96761.1"/>
    </source>
</evidence>
<dbReference type="Proteomes" id="UP000276215">
    <property type="component" value="Unassembled WGS sequence"/>
</dbReference>
<dbReference type="EMBL" id="ML120411">
    <property type="protein sequence ID" value="RPA96761.1"/>
    <property type="molecule type" value="Genomic_DNA"/>
</dbReference>
<sequence length="75" mass="8599">MYLYSVNHNYANTKEPPNRHTSYGMSFPDSQTVKKKSTSWPPATSHYRDQKPPRKHSGTKENHPEASQQKPSPTT</sequence>
<reference evidence="2 3" key="1">
    <citation type="journal article" date="2018" name="Nat. Ecol. Evol.">
        <title>Pezizomycetes genomes reveal the molecular basis of ectomycorrhizal truffle lifestyle.</title>
        <authorList>
            <person name="Murat C."/>
            <person name="Payen T."/>
            <person name="Noel B."/>
            <person name="Kuo A."/>
            <person name="Morin E."/>
            <person name="Chen J."/>
            <person name="Kohler A."/>
            <person name="Krizsan K."/>
            <person name="Balestrini R."/>
            <person name="Da Silva C."/>
            <person name="Montanini B."/>
            <person name="Hainaut M."/>
            <person name="Levati E."/>
            <person name="Barry K.W."/>
            <person name="Belfiori B."/>
            <person name="Cichocki N."/>
            <person name="Clum A."/>
            <person name="Dockter R.B."/>
            <person name="Fauchery L."/>
            <person name="Guy J."/>
            <person name="Iotti M."/>
            <person name="Le Tacon F."/>
            <person name="Lindquist E.A."/>
            <person name="Lipzen A."/>
            <person name="Malagnac F."/>
            <person name="Mello A."/>
            <person name="Molinier V."/>
            <person name="Miyauchi S."/>
            <person name="Poulain J."/>
            <person name="Riccioni C."/>
            <person name="Rubini A."/>
            <person name="Sitrit Y."/>
            <person name="Splivallo R."/>
            <person name="Traeger S."/>
            <person name="Wang M."/>
            <person name="Zifcakova L."/>
            <person name="Wipf D."/>
            <person name="Zambonelli A."/>
            <person name="Paolocci F."/>
            <person name="Nowrousian M."/>
            <person name="Ottonello S."/>
            <person name="Baldrian P."/>
            <person name="Spatafora J.W."/>
            <person name="Henrissat B."/>
            <person name="Nagy L.G."/>
            <person name="Aury J.M."/>
            <person name="Wincker P."/>
            <person name="Grigoriev I.V."/>
            <person name="Bonfante P."/>
            <person name="Martin F.M."/>
        </authorList>
    </citation>
    <scope>NUCLEOTIDE SEQUENCE [LARGE SCALE GENOMIC DNA]</scope>
    <source>
        <strain evidence="2 3">120613-1</strain>
    </source>
</reference>
<feature type="region of interest" description="Disordered" evidence="1">
    <location>
        <begin position="1"/>
        <end position="75"/>
    </location>
</feature>
<evidence type="ECO:0000256" key="1">
    <source>
        <dbReference type="SAM" id="MobiDB-lite"/>
    </source>
</evidence>
<organism evidence="2 3">
    <name type="scientific">Choiromyces venosus 120613-1</name>
    <dbReference type="NCBI Taxonomy" id="1336337"/>
    <lineage>
        <taxon>Eukaryota</taxon>
        <taxon>Fungi</taxon>
        <taxon>Dikarya</taxon>
        <taxon>Ascomycota</taxon>
        <taxon>Pezizomycotina</taxon>
        <taxon>Pezizomycetes</taxon>
        <taxon>Pezizales</taxon>
        <taxon>Tuberaceae</taxon>
        <taxon>Choiromyces</taxon>
    </lineage>
</organism>
<evidence type="ECO:0000313" key="3">
    <source>
        <dbReference type="Proteomes" id="UP000276215"/>
    </source>
</evidence>
<feature type="compositionally biased region" description="Polar residues" evidence="1">
    <location>
        <begin position="19"/>
        <end position="31"/>
    </location>
</feature>
<feature type="compositionally biased region" description="Polar residues" evidence="1">
    <location>
        <begin position="65"/>
        <end position="75"/>
    </location>
</feature>
<name>A0A3N4JJ57_9PEZI</name>